<dbReference type="SUPFAM" id="SSF53383">
    <property type="entry name" value="PLP-dependent transferases"/>
    <property type="match status" value="1"/>
</dbReference>
<name>A0ABQ5K9S2_9EUKA</name>
<gene>
    <name evidence="1" type="ORF">ADUPG1_001142</name>
</gene>
<dbReference type="Proteomes" id="UP001057375">
    <property type="component" value="Unassembled WGS sequence"/>
</dbReference>
<reference evidence="1" key="1">
    <citation type="submission" date="2022-03" db="EMBL/GenBank/DDBJ databases">
        <title>Draft genome sequence of Aduncisulcus paluster, a free-living microaerophilic Fornicata.</title>
        <authorList>
            <person name="Yuyama I."/>
            <person name="Kume K."/>
            <person name="Tamura T."/>
            <person name="Inagaki Y."/>
            <person name="Hashimoto T."/>
        </authorList>
    </citation>
    <scope>NUCLEOTIDE SEQUENCE</scope>
    <source>
        <strain evidence="1">NY0171</strain>
    </source>
</reference>
<feature type="non-terminal residue" evidence="1">
    <location>
        <position position="1"/>
    </location>
</feature>
<keyword evidence="1" id="KW-0032">Aminotransferase</keyword>
<dbReference type="Pfam" id="PF01041">
    <property type="entry name" value="DegT_DnrJ_EryC1"/>
    <property type="match status" value="1"/>
</dbReference>
<dbReference type="Gene3D" id="3.40.640.10">
    <property type="entry name" value="Type I PLP-dependent aspartate aminotransferase-like (Major domain)"/>
    <property type="match status" value="1"/>
</dbReference>
<feature type="non-terminal residue" evidence="1">
    <location>
        <position position="146"/>
    </location>
</feature>
<sequence length="146" mass="15993">DQKGLVSGEEKHCVMIPGSEAVNTYEYDDRYIIQPAYRYFERAEVLCNGKMVPHDFEYVSDKYGEQIVEDELRRLAVKRFEKKIAQRVRGRHGVAFSSGSTALMGAVAAMGLGPGDEVITTPITFAATANCVLGCGATPIFADVLP</sequence>
<evidence type="ECO:0000313" key="1">
    <source>
        <dbReference type="EMBL" id="GKT29308.1"/>
    </source>
</evidence>
<protein>
    <submittedName>
        <fullName evidence="1">DegT/DnrJ/EryC1/StrS aminotransferase like protein</fullName>
    </submittedName>
</protein>
<keyword evidence="2" id="KW-1185">Reference proteome</keyword>
<dbReference type="InterPro" id="IPR000653">
    <property type="entry name" value="DegT/StrS_aminotransferase"/>
</dbReference>
<dbReference type="InterPro" id="IPR015424">
    <property type="entry name" value="PyrdxlP-dep_Trfase"/>
</dbReference>
<accession>A0ABQ5K9S2</accession>
<dbReference type="GO" id="GO:0008483">
    <property type="term" value="F:transaminase activity"/>
    <property type="evidence" value="ECO:0007669"/>
    <property type="project" value="UniProtKB-KW"/>
</dbReference>
<dbReference type="InterPro" id="IPR015421">
    <property type="entry name" value="PyrdxlP-dep_Trfase_major"/>
</dbReference>
<dbReference type="PANTHER" id="PTHR30244:SF34">
    <property type="entry name" value="DTDP-4-AMINO-4,6-DIDEOXYGALACTOSE TRANSAMINASE"/>
    <property type="match status" value="1"/>
</dbReference>
<evidence type="ECO:0000313" key="2">
    <source>
        <dbReference type="Proteomes" id="UP001057375"/>
    </source>
</evidence>
<proteinExistence type="predicted"/>
<organism evidence="1 2">
    <name type="scientific">Aduncisulcus paluster</name>
    <dbReference type="NCBI Taxonomy" id="2918883"/>
    <lineage>
        <taxon>Eukaryota</taxon>
        <taxon>Metamonada</taxon>
        <taxon>Carpediemonas-like organisms</taxon>
        <taxon>Aduncisulcus</taxon>
    </lineage>
</organism>
<keyword evidence="1" id="KW-0808">Transferase</keyword>
<comment type="caution">
    <text evidence="1">The sequence shown here is derived from an EMBL/GenBank/DDBJ whole genome shotgun (WGS) entry which is preliminary data.</text>
</comment>
<dbReference type="EMBL" id="BQXS01000795">
    <property type="protein sequence ID" value="GKT29308.1"/>
    <property type="molecule type" value="Genomic_DNA"/>
</dbReference>
<dbReference type="PANTHER" id="PTHR30244">
    <property type="entry name" value="TRANSAMINASE"/>
    <property type="match status" value="1"/>
</dbReference>